<keyword evidence="4 7" id="KW-0256">Endoplasmic reticulum</keyword>
<comment type="similarity">
    <text evidence="2 7">Belongs to the derlin family.</text>
</comment>
<dbReference type="InterPro" id="IPR007599">
    <property type="entry name" value="DER1"/>
</dbReference>
<name>A0A8H6FD62_9LECA</name>
<proteinExistence type="inferred from homology"/>
<organism evidence="9 10">
    <name type="scientific">Letharia lupina</name>
    <dbReference type="NCBI Taxonomy" id="560253"/>
    <lineage>
        <taxon>Eukaryota</taxon>
        <taxon>Fungi</taxon>
        <taxon>Dikarya</taxon>
        <taxon>Ascomycota</taxon>
        <taxon>Pezizomycotina</taxon>
        <taxon>Lecanoromycetes</taxon>
        <taxon>OSLEUM clade</taxon>
        <taxon>Lecanoromycetidae</taxon>
        <taxon>Lecanorales</taxon>
        <taxon>Lecanorineae</taxon>
        <taxon>Parmeliaceae</taxon>
        <taxon>Letharia</taxon>
    </lineage>
</organism>
<protein>
    <recommendedName>
        <fullName evidence="7">Derlin</fullName>
    </recommendedName>
</protein>
<comment type="function">
    <text evidence="7">May be involved in the degradation of misfolded endoplasmic reticulum (ER) luminal proteins.</text>
</comment>
<evidence type="ECO:0000256" key="3">
    <source>
        <dbReference type="ARBA" id="ARBA00022692"/>
    </source>
</evidence>
<gene>
    <name evidence="9" type="ORF">HO133_000362</name>
</gene>
<dbReference type="InterPro" id="IPR035952">
    <property type="entry name" value="Rhomboid-like_sf"/>
</dbReference>
<dbReference type="InterPro" id="IPR012960">
    <property type="entry name" value="Dyskerin-like"/>
</dbReference>
<dbReference type="GO" id="GO:0001522">
    <property type="term" value="P:pseudouridine synthesis"/>
    <property type="evidence" value="ECO:0007669"/>
    <property type="project" value="InterPro"/>
</dbReference>
<dbReference type="AlphaFoldDB" id="A0A8H6FD62"/>
<accession>A0A8H6FD62</accession>
<evidence type="ECO:0000259" key="8">
    <source>
        <dbReference type="SMART" id="SM01136"/>
    </source>
</evidence>
<feature type="transmembrane region" description="Helical" evidence="7">
    <location>
        <begin position="138"/>
        <end position="162"/>
    </location>
</feature>
<evidence type="ECO:0000256" key="7">
    <source>
        <dbReference type="RuleBase" id="RU363059"/>
    </source>
</evidence>
<sequence>MEAYRAAPPVSRTLTALTLGTSLLVYGNIISGSRVVFYLPWIFKFPLPEVWRFVTSFWVTGGGLSILFDTYFLWTYSSGLEKESGRFSQPGDFFTYIIFLGLVILATAGFILGGAVFTQALILGIAYTYSQDNRGKKVSFFIITFNVIWLPWAMLLMTFIMAGPDAALKQGAGLLAAHLYDFLTRLYPTFGGGKNFIRTPAIVKRWFGADKSSSQARGYGTAFRPATQAPGRGTSSGFGFSSAWGTRGQDNSNFYEPQKDERATAIVSITCQRQSIRKMADVPAKGQEVDYTIKPEATTPAVDTSDRPLLLKDDNRLLVRTGHFTPIPMGCTPLKRDLKSFISSGVINLAKPSNPSSHEVVA</sequence>
<evidence type="ECO:0000313" key="9">
    <source>
        <dbReference type="EMBL" id="KAF6223519.1"/>
    </source>
</evidence>
<dbReference type="EMBL" id="JACCJB010000010">
    <property type="protein sequence ID" value="KAF6223519.1"/>
    <property type="molecule type" value="Genomic_DNA"/>
</dbReference>
<dbReference type="Pfam" id="PF04511">
    <property type="entry name" value="DER1"/>
    <property type="match status" value="1"/>
</dbReference>
<dbReference type="Gene3D" id="1.20.1540.10">
    <property type="entry name" value="Rhomboid-like"/>
    <property type="match status" value="1"/>
</dbReference>
<dbReference type="Pfam" id="PF08068">
    <property type="entry name" value="DKCLD"/>
    <property type="match status" value="1"/>
</dbReference>
<reference evidence="9 10" key="1">
    <citation type="journal article" date="2020" name="Genomics">
        <title>Complete, high-quality genomes from long-read metagenomic sequencing of two wolf lichen thalli reveals enigmatic genome architecture.</title>
        <authorList>
            <person name="McKenzie S.K."/>
            <person name="Walston R.F."/>
            <person name="Allen J.L."/>
        </authorList>
    </citation>
    <scope>NUCLEOTIDE SEQUENCE [LARGE SCALE GENOMIC DNA]</scope>
    <source>
        <strain evidence="9">WasteWater1</strain>
    </source>
</reference>
<keyword evidence="10" id="KW-1185">Reference proteome</keyword>
<dbReference type="GeneID" id="59328781"/>
<dbReference type="Gene3D" id="2.30.130.10">
    <property type="entry name" value="PUA domain"/>
    <property type="match status" value="1"/>
</dbReference>
<feature type="transmembrane region" description="Helical" evidence="7">
    <location>
        <begin position="23"/>
        <end position="43"/>
    </location>
</feature>
<feature type="domain" description="Dyskerin-like" evidence="8">
    <location>
        <begin position="303"/>
        <end position="361"/>
    </location>
</feature>
<evidence type="ECO:0000256" key="2">
    <source>
        <dbReference type="ARBA" id="ARBA00008917"/>
    </source>
</evidence>
<dbReference type="PANTHER" id="PTHR11009">
    <property type="entry name" value="DER1-LIKE PROTEIN, DERLIN"/>
    <property type="match status" value="1"/>
</dbReference>
<dbReference type="InterPro" id="IPR020103">
    <property type="entry name" value="PsdUridine_synth_cat_dom_sf"/>
</dbReference>
<feature type="transmembrane region" description="Helical" evidence="7">
    <location>
        <begin position="93"/>
        <end position="126"/>
    </location>
</feature>
<dbReference type="SUPFAM" id="SSF144091">
    <property type="entry name" value="Rhomboid-like"/>
    <property type="match status" value="1"/>
</dbReference>
<dbReference type="RefSeq" id="XP_037152736.1">
    <property type="nucleotide sequence ID" value="XM_037291301.1"/>
</dbReference>
<dbReference type="GO" id="GO:0009982">
    <property type="term" value="F:pseudouridine synthase activity"/>
    <property type="evidence" value="ECO:0007669"/>
    <property type="project" value="InterPro"/>
</dbReference>
<dbReference type="Proteomes" id="UP000593566">
    <property type="component" value="Unassembled WGS sequence"/>
</dbReference>
<evidence type="ECO:0000313" key="10">
    <source>
        <dbReference type="Proteomes" id="UP000593566"/>
    </source>
</evidence>
<comment type="caution">
    <text evidence="9">The sequence shown here is derived from an EMBL/GenBank/DDBJ whole genome shotgun (WGS) entry which is preliminary data.</text>
</comment>
<comment type="subcellular location">
    <subcellularLocation>
        <location evidence="1 7">Endoplasmic reticulum membrane</location>
        <topology evidence="1 7">Multi-pass membrane protein</topology>
    </subcellularLocation>
</comment>
<keyword evidence="6 7" id="KW-0472">Membrane</keyword>
<evidence type="ECO:0000256" key="6">
    <source>
        <dbReference type="ARBA" id="ARBA00023136"/>
    </source>
</evidence>
<keyword evidence="5 7" id="KW-1133">Transmembrane helix</keyword>
<feature type="transmembrane region" description="Helical" evidence="7">
    <location>
        <begin position="50"/>
        <end position="73"/>
    </location>
</feature>
<dbReference type="GO" id="GO:0006950">
    <property type="term" value="P:response to stress"/>
    <property type="evidence" value="ECO:0007669"/>
    <property type="project" value="UniProtKB-ARBA"/>
</dbReference>
<evidence type="ECO:0000256" key="1">
    <source>
        <dbReference type="ARBA" id="ARBA00004477"/>
    </source>
</evidence>
<evidence type="ECO:0000256" key="4">
    <source>
        <dbReference type="ARBA" id="ARBA00022824"/>
    </source>
</evidence>
<dbReference type="GO" id="GO:0003723">
    <property type="term" value="F:RNA binding"/>
    <property type="evidence" value="ECO:0007669"/>
    <property type="project" value="InterPro"/>
</dbReference>
<evidence type="ECO:0000256" key="5">
    <source>
        <dbReference type="ARBA" id="ARBA00022989"/>
    </source>
</evidence>
<keyword evidence="3 7" id="KW-0812">Transmembrane</keyword>
<dbReference type="GO" id="GO:0005789">
    <property type="term" value="C:endoplasmic reticulum membrane"/>
    <property type="evidence" value="ECO:0007669"/>
    <property type="project" value="UniProtKB-SubCell"/>
</dbReference>
<dbReference type="SUPFAM" id="SSF55120">
    <property type="entry name" value="Pseudouridine synthase"/>
    <property type="match status" value="1"/>
</dbReference>
<dbReference type="InterPro" id="IPR036974">
    <property type="entry name" value="PUA_sf"/>
</dbReference>
<dbReference type="SMART" id="SM01136">
    <property type="entry name" value="DKCLD"/>
    <property type="match status" value="1"/>
</dbReference>